<dbReference type="AlphaFoldDB" id="A0A6J6GHL4"/>
<dbReference type="InterPro" id="IPR016164">
    <property type="entry name" value="FAD-linked_Oxase-like_C"/>
</dbReference>
<proteinExistence type="inferred from homology"/>
<comment type="similarity">
    <text evidence="2">Belongs to the FAD-binding oxidoreductase/transferase type 4 family.</text>
</comment>
<protein>
    <submittedName>
        <fullName evidence="7">Unannotated protein</fullName>
    </submittedName>
</protein>
<comment type="cofactor">
    <cofactor evidence="1">
        <name>FAD</name>
        <dbReference type="ChEBI" id="CHEBI:57692"/>
    </cofactor>
</comment>
<dbReference type="GO" id="GO:0071949">
    <property type="term" value="F:FAD binding"/>
    <property type="evidence" value="ECO:0007669"/>
    <property type="project" value="InterPro"/>
</dbReference>
<dbReference type="InterPro" id="IPR016166">
    <property type="entry name" value="FAD-bd_PCMH"/>
</dbReference>
<feature type="domain" description="FAD-binding PCMH-type" evidence="6">
    <location>
        <begin position="43"/>
        <end position="222"/>
    </location>
</feature>
<reference evidence="7" key="1">
    <citation type="submission" date="2020-05" db="EMBL/GenBank/DDBJ databases">
        <authorList>
            <person name="Chiriac C."/>
            <person name="Salcher M."/>
            <person name="Ghai R."/>
            <person name="Kavagutti S V."/>
        </authorList>
    </citation>
    <scope>NUCLEOTIDE SEQUENCE</scope>
</reference>
<dbReference type="InterPro" id="IPR006094">
    <property type="entry name" value="Oxid_FAD_bind_N"/>
</dbReference>
<evidence type="ECO:0000313" key="9">
    <source>
        <dbReference type="EMBL" id="CAB4785516.1"/>
    </source>
</evidence>
<organism evidence="7">
    <name type="scientific">freshwater metagenome</name>
    <dbReference type="NCBI Taxonomy" id="449393"/>
    <lineage>
        <taxon>unclassified sequences</taxon>
        <taxon>metagenomes</taxon>
        <taxon>ecological metagenomes</taxon>
    </lineage>
</organism>
<evidence type="ECO:0000256" key="1">
    <source>
        <dbReference type="ARBA" id="ARBA00001974"/>
    </source>
</evidence>
<evidence type="ECO:0000256" key="3">
    <source>
        <dbReference type="ARBA" id="ARBA00022630"/>
    </source>
</evidence>
<dbReference type="Gene3D" id="3.30.70.2740">
    <property type="match status" value="1"/>
</dbReference>
<evidence type="ECO:0000256" key="5">
    <source>
        <dbReference type="ARBA" id="ARBA00023002"/>
    </source>
</evidence>
<name>A0A6J6GHL4_9ZZZZ</name>
<evidence type="ECO:0000313" key="7">
    <source>
        <dbReference type="EMBL" id="CAB4600812.1"/>
    </source>
</evidence>
<dbReference type="InterPro" id="IPR016171">
    <property type="entry name" value="Vanillyl_alc_oxidase_C-sub2"/>
</dbReference>
<dbReference type="PANTHER" id="PTHR42934">
    <property type="entry name" value="GLYCOLATE OXIDASE SUBUNIT GLCD"/>
    <property type="match status" value="1"/>
</dbReference>
<dbReference type="Pfam" id="PF02913">
    <property type="entry name" value="FAD-oxidase_C"/>
    <property type="match status" value="1"/>
</dbReference>
<dbReference type="Gene3D" id="1.10.45.10">
    <property type="entry name" value="Vanillyl-alcohol Oxidase, Chain A, domain 4"/>
    <property type="match status" value="1"/>
</dbReference>
<evidence type="ECO:0000313" key="8">
    <source>
        <dbReference type="EMBL" id="CAB4688037.1"/>
    </source>
</evidence>
<dbReference type="InterPro" id="IPR004113">
    <property type="entry name" value="FAD-bd_oxidored_4_C"/>
</dbReference>
<keyword evidence="4" id="KW-0274">FAD</keyword>
<dbReference type="PROSITE" id="PS51387">
    <property type="entry name" value="FAD_PCMH"/>
    <property type="match status" value="1"/>
</dbReference>
<dbReference type="EMBL" id="CAEZXH010000060">
    <property type="protein sequence ID" value="CAB4688037.1"/>
    <property type="molecule type" value="Genomic_DNA"/>
</dbReference>
<dbReference type="SUPFAM" id="SSF55103">
    <property type="entry name" value="FAD-linked oxidases, C-terminal domain"/>
    <property type="match status" value="1"/>
</dbReference>
<dbReference type="SUPFAM" id="SSF56176">
    <property type="entry name" value="FAD-binding/transporter-associated domain-like"/>
    <property type="match status" value="1"/>
</dbReference>
<dbReference type="EMBL" id="CAEZZS010000084">
    <property type="protein sequence ID" value="CAB4785516.1"/>
    <property type="molecule type" value="Genomic_DNA"/>
</dbReference>
<evidence type="ECO:0000259" key="6">
    <source>
        <dbReference type="PROSITE" id="PS51387"/>
    </source>
</evidence>
<dbReference type="InterPro" id="IPR016169">
    <property type="entry name" value="FAD-bd_PCMH_sub2"/>
</dbReference>
<dbReference type="FunFam" id="1.10.45.10:FF:000001">
    <property type="entry name" value="D-lactate dehydrogenase mitochondrial"/>
    <property type="match status" value="1"/>
</dbReference>
<dbReference type="EMBL" id="CAEZUJ010000025">
    <property type="protein sequence ID" value="CAB4600812.1"/>
    <property type="molecule type" value="Genomic_DNA"/>
</dbReference>
<dbReference type="InterPro" id="IPR051914">
    <property type="entry name" value="FAD-linked_OxidoTrans_Type4"/>
</dbReference>
<sequence length="466" mass="48704">MSPAPNRDNQKLVDRLTALVGAEIVHGDAVALESYSRDATPLFHGLPEVVVTPRSTQEVEEIVKFAASTKTPIIARGAGSNLCAATVPLNGGIVLSMNKMNKILEVDRAQMLAVVQPGVTNQTLDETVAKEGLMFVPDPGSKNVSTIGGNVATSAGGLRGLKYGTTKNYILGLEVVTGTGEVIRTGSRMVKDVAGYDLTRLFVGSEGTLGIFTEITTILNPRPRAAKYGVAYFTDLAAASNAVDQVVRAGILPATMEFLDNPCILAVEEFAHLGLDTQAGALLLFGDDGEPDFIDAAVGKMAQIAAEVSGSRGVTLAADTAAADALLYARRCSLPALARLGTLSILEDISVPRPIMSDAVKGINEIGKKNQVLIGTFGHAGDGNLHPTIVVDKNDERAVHGAEKALKEIFEMALALGGTITGEHGVGSAKLPYLTARLGEGQMQLQRGIKSVFDPAGILNPGRLGS</sequence>
<evidence type="ECO:0000256" key="2">
    <source>
        <dbReference type="ARBA" id="ARBA00008000"/>
    </source>
</evidence>
<accession>A0A6J6GHL4</accession>
<gene>
    <name evidence="7" type="ORF">UFOPK1811_00781</name>
    <name evidence="8" type="ORF">UFOPK2360_00967</name>
    <name evidence="9" type="ORF">UFOPK2922_01313</name>
</gene>
<evidence type="ECO:0000256" key="4">
    <source>
        <dbReference type="ARBA" id="ARBA00022827"/>
    </source>
</evidence>
<dbReference type="FunFam" id="3.30.70.2740:FF:000001">
    <property type="entry name" value="D-lactate dehydrogenase mitochondrial"/>
    <property type="match status" value="1"/>
</dbReference>
<dbReference type="InterPro" id="IPR036318">
    <property type="entry name" value="FAD-bd_PCMH-like_sf"/>
</dbReference>
<dbReference type="GO" id="GO:0016491">
    <property type="term" value="F:oxidoreductase activity"/>
    <property type="evidence" value="ECO:0007669"/>
    <property type="project" value="UniProtKB-KW"/>
</dbReference>
<dbReference type="Gene3D" id="3.30.465.10">
    <property type="match status" value="1"/>
</dbReference>
<dbReference type="PANTHER" id="PTHR42934:SF2">
    <property type="entry name" value="GLYCOLATE OXIDASE SUBUNIT GLCD"/>
    <property type="match status" value="1"/>
</dbReference>
<keyword evidence="3" id="KW-0285">Flavoprotein</keyword>
<keyword evidence="5" id="KW-0560">Oxidoreductase</keyword>
<dbReference type="Pfam" id="PF01565">
    <property type="entry name" value="FAD_binding_4"/>
    <property type="match status" value="1"/>
</dbReference>